<dbReference type="EMBL" id="SAYW01000003">
    <property type="protein sequence ID" value="RWU07483.1"/>
    <property type="molecule type" value="Genomic_DNA"/>
</dbReference>
<dbReference type="Gene3D" id="3.40.630.30">
    <property type="match status" value="1"/>
</dbReference>
<dbReference type="InterPro" id="IPR016181">
    <property type="entry name" value="Acyl_CoA_acyltransferase"/>
</dbReference>
<dbReference type="RefSeq" id="WP_113647392.1">
    <property type="nucleotide sequence ID" value="NZ_QMHN01000003.1"/>
</dbReference>
<dbReference type="AlphaFoldDB" id="A0A3S3SU73"/>
<keyword evidence="1" id="KW-0808">Transferase</keyword>
<proteinExistence type="predicted"/>
<dbReference type="OrthoDB" id="9812988at2"/>
<evidence type="ECO:0000313" key="1">
    <source>
        <dbReference type="EMBL" id="RWU07483.1"/>
    </source>
</evidence>
<sequence>MENEMIFVRTATINDLKYIPEILCETEVSAIARGTGIAKRNPETVGTKIAEGKAVIAVTLTGEWVGFSYLQDWENGRFVSNSGLIVHPRYRKTGVATVIKERVFKMSRRLYPNAKIFSITSGTAVMKLNFRLGFAPVAFSEITRDEAFWDGCKGCINHDILQRKGNQNCLCTAMLFDPIEMEREQVRELQKRSTPFVHH</sequence>
<gene>
    <name evidence="1" type="ORF">DPV69_10865</name>
</gene>
<organism evidence="1 2">
    <name type="scientific">Pedobacter chitinilyticus</name>
    <dbReference type="NCBI Taxonomy" id="2233776"/>
    <lineage>
        <taxon>Bacteria</taxon>
        <taxon>Pseudomonadati</taxon>
        <taxon>Bacteroidota</taxon>
        <taxon>Sphingobacteriia</taxon>
        <taxon>Sphingobacteriales</taxon>
        <taxon>Sphingobacteriaceae</taxon>
        <taxon>Pedobacter</taxon>
    </lineage>
</organism>
<protein>
    <submittedName>
        <fullName evidence="1">N-acetyltransferase</fullName>
    </submittedName>
</protein>
<accession>A0A3S3SU73</accession>
<keyword evidence="2" id="KW-1185">Reference proteome</keyword>
<dbReference type="SUPFAM" id="SSF55729">
    <property type="entry name" value="Acyl-CoA N-acyltransferases (Nat)"/>
    <property type="match status" value="1"/>
</dbReference>
<evidence type="ECO:0000313" key="2">
    <source>
        <dbReference type="Proteomes" id="UP000284120"/>
    </source>
</evidence>
<dbReference type="Proteomes" id="UP000284120">
    <property type="component" value="Unassembled WGS sequence"/>
</dbReference>
<name>A0A3S3SU73_9SPHI</name>
<dbReference type="GO" id="GO:0016740">
    <property type="term" value="F:transferase activity"/>
    <property type="evidence" value="ECO:0007669"/>
    <property type="project" value="UniProtKB-KW"/>
</dbReference>
<comment type="caution">
    <text evidence="1">The sequence shown here is derived from an EMBL/GenBank/DDBJ whole genome shotgun (WGS) entry which is preliminary data.</text>
</comment>
<reference evidence="1 2" key="1">
    <citation type="submission" date="2018-06" db="EMBL/GenBank/DDBJ databases">
        <title>Pedobacter endophyticus sp. nov., an endophytic bacterium isolated from a leaf of Triticum aestivum.</title>
        <authorList>
            <person name="Zhang L."/>
        </authorList>
    </citation>
    <scope>NUCLEOTIDE SEQUENCE [LARGE SCALE GENOMIC DNA]</scope>
    <source>
        <strain evidence="1 2">CM134L-2</strain>
    </source>
</reference>